<reference evidence="2 3" key="1">
    <citation type="submission" date="2015-01" db="EMBL/GenBank/DDBJ databases">
        <title>Evolution of Trichinella species and genotypes.</title>
        <authorList>
            <person name="Korhonen P.K."/>
            <person name="Edoardo P."/>
            <person name="Giuseppe L.R."/>
            <person name="Gasser R.B."/>
        </authorList>
    </citation>
    <scope>NUCLEOTIDE SEQUENCE [LARGE SCALE GENOMIC DNA]</scope>
    <source>
        <strain evidence="2">ISS120</strain>
    </source>
</reference>
<feature type="transmembrane region" description="Helical" evidence="1">
    <location>
        <begin position="231"/>
        <end position="257"/>
    </location>
</feature>
<dbReference type="OMA" id="RRISTMC"/>
<evidence type="ECO:0000313" key="2">
    <source>
        <dbReference type="EMBL" id="KRY51387.1"/>
    </source>
</evidence>
<organism evidence="2 3">
    <name type="scientific">Trichinella britovi</name>
    <name type="common">Parasitic roundworm</name>
    <dbReference type="NCBI Taxonomy" id="45882"/>
    <lineage>
        <taxon>Eukaryota</taxon>
        <taxon>Metazoa</taxon>
        <taxon>Ecdysozoa</taxon>
        <taxon>Nematoda</taxon>
        <taxon>Enoplea</taxon>
        <taxon>Dorylaimia</taxon>
        <taxon>Trichinellida</taxon>
        <taxon>Trichinellidae</taxon>
        <taxon>Trichinella</taxon>
    </lineage>
</organism>
<proteinExistence type="predicted"/>
<evidence type="ECO:0000256" key="1">
    <source>
        <dbReference type="SAM" id="Phobius"/>
    </source>
</evidence>
<comment type="caution">
    <text evidence="2">The sequence shown here is derived from an EMBL/GenBank/DDBJ whole genome shotgun (WGS) entry which is preliminary data.</text>
</comment>
<protein>
    <recommendedName>
        <fullName evidence="4">G-protein coupled receptors family 1 profile domain-containing protein</fullName>
    </recommendedName>
</protein>
<dbReference type="EMBL" id="JYDI01000127">
    <property type="protein sequence ID" value="KRY51387.1"/>
    <property type="molecule type" value="Genomic_DNA"/>
</dbReference>
<dbReference type="Proteomes" id="UP000054653">
    <property type="component" value="Unassembled WGS sequence"/>
</dbReference>
<dbReference type="AlphaFoldDB" id="A0A0V1CQ32"/>
<feature type="transmembrane region" description="Helical" evidence="1">
    <location>
        <begin position="6"/>
        <end position="32"/>
    </location>
</feature>
<keyword evidence="1" id="KW-0472">Membrane</keyword>
<feature type="transmembrane region" description="Helical" evidence="1">
    <location>
        <begin position="129"/>
        <end position="147"/>
    </location>
</feature>
<feature type="transmembrane region" description="Helical" evidence="1">
    <location>
        <begin position="87"/>
        <end position="109"/>
    </location>
</feature>
<keyword evidence="1" id="KW-0812">Transmembrane</keyword>
<feature type="transmembrane region" description="Helical" evidence="1">
    <location>
        <begin position="39"/>
        <end position="67"/>
    </location>
</feature>
<dbReference type="OrthoDB" id="5918823at2759"/>
<evidence type="ECO:0008006" key="4">
    <source>
        <dbReference type="Google" id="ProtNLM"/>
    </source>
</evidence>
<name>A0A0V1CQ32_TRIBR</name>
<keyword evidence="1" id="KW-1133">Transmembrane helix</keyword>
<gene>
    <name evidence="2" type="ORF">T03_6520</name>
</gene>
<evidence type="ECO:0000313" key="3">
    <source>
        <dbReference type="Proteomes" id="UP000054653"/>
    </source>
</evidence>
<sequence length="383" mass="43686">MDNVNNNIVFILLICNSAISAIGQFILLYFLLWKKKKGIIFILVVGLVATNCVNAISICLTGIFNFVPFDQHEENTTTPLCCILSKPHYLVSVISAKQSPMITCSIGVIQLQNACSMKWERRKLLSKCLAYVIFLLIACIFGGSTFYNINVNLGIRRISTMCLHFEVFSHIAILWDSIIILLLSSVSMLLYISAVLIIRSKLSSSHAIREIQCIRQKAILRRFKIIVSAQLLYSSTFALCVFTDILSLPALIVYYLWCFFPFLKAANSIVYADIVIPVIDKLEELYHNLRKLLNSVYNSLFHCVHKWDRMGTEVIPQIIFSNMHTKKHNTGPYAVIINLVIHRRNAYRMCADCSTIEEQFQDSKMITTFINAEYDLMMSVFSL</sequence>
<feature type="transmembrane region" description="Helical" evidence="1">
    <location>
        <begin position="167"/>
        <end position="198"/>
    </location>
</feature>
<accession>A0A0V1CQ32</accession>
<keyword evidence="3" id="KW-1185">Reference proteome</keyword>